<protein>
    <recommendedName>
        <fullName evidence="7">Reverse transcriptase RNase H-like domain-containing protein</fullName>
    </recommendedName>
</protein>
<accession>A0A8T2AXA7</accession>
<feature type="domain" description="Reverse transcriptase RNase H-like" evidence="7">
    <location>
        <begin position="4"/>
        <end position="37"/>
    </location>
</feature>
<dbReference type="EMBL" id="JAEFBK010000008">
    <property type="protein sequence ID" value="KAG7577852.1"/>
    <property type="molecule type" value="Genomic_DNA"/>
</dbReference>
<evidence type="ECO:0000313" key="9">
    <source>
        <dbReference type="Proteomes" id="UP000694240"/>
    </source>
</evidence>
<evidence type="ECO:0000256" key="1">
    <source>
        <dbReference type="ARBA" id="ARBA00022679"/>
    </source>
</evidence>
<dbReference type="CDD" id="cd09274">
    <property type="entry name" value="RNase_HI_RT_Ty3"/>
    <property type="match status" value="1"/>
</dbReference>
<keyword evidence="2" id="KW-0548">Nucleotidyltransferase</keyword>
<dbReference type="Proteomes" id="UP000694240">
    <property type="component" value="Chromosome 8"/>
</dbReference>
<sequence length="182" mass="20684">MQEGRVIAYASRQLRKHETNYPTHDLELAAVVFALKADLNLRQRRWVELLADYDLDIAYHPGKANQVADALSRRRNDVNGTKEVGELISALSSLNICEASVDDEVMGLKAVNQADLLWRIREAQKRDVDLRKSVEGEVGGYHTTENGTFIFRGRVCVPDVKDLKEEIWKQAHQSRFAITVHT</sequence>
<dbReference type="InterPro" id="IPR041373">
    <property type="entry name" value="RT_RNaseH"/>
</dbReference>
<evidence type="ECO:0000259" key="7">
    <source>
        <dbReference type="Pfam" id="PF17917"/>
    </source>
</evidence>
<dbReference type="GO" id="GO:0004519">
    <property type="term" value="F:endonuclease activity"/>
    <property type="evidence" value="ECO:0007669"/>
    <property type="project" value="UniProtKB-KW"/>
</dbReference>
<keyword evidence="1" id="KW-0808">Transferase</keyword>
<dbReference type="PANTHER" id="PTHR34072:SF52">
    <property type="entry name" value="RIBONUCLEASE H"/>
    <property type="match status" value="1"/>
</dbReference>
<dbReference type="GO" id="GO:0016787">
    <property type="term" value="F:hydrolase activity"/>
    <property type="evidence" value="ECO:0007669"/>
    <property type="project" value="UniProtKB-KW"/>
</dbReference>
<evidence type="ECO:0000256" key="6">
    <source>
        <dbReference type="ARBA" id="ARBA00022918"/>
    </source>
</evidence>
<dbReference type="PANTHER" id="PTHR34072">
    <property type="entry name" value="ENZYMATIC POLYPROTEIN-RELATED"/>
    <property type="match status" value="1"/>
</dbReference>
<keyword evidence="5" id="KW-0378">Hydrolase</keyword>
<comment type="caution">
    <text evidence="8">The sequence shown here is derived from an EMBL/GenBank/DDBJ whole genome shotgun (WGS) entry which is preliminary data.</text>
</comment>
<name>A0A8T2AXA7_9BRAS</name>
<dbReference type="AlphaFoldDB" id="A0A8T2AXA7"/>
<evidence type="ECO:0000313" key="8">
    <source>
        <dbReference type="EMBL" id="KAG7577852.1"/>
    </source>
</evidence>
<dbReference type="GO" id="GO:0003964">
    <property type="term" value="F:RNA-directed DNA polymerase activity"/>
    <property type="evidence" value="ECO:0007669"/>
    <property type="project" value="UniProtKB-KW"/>
</dbReference>
<evidence type="ECO:0000256" key="3">
    <source>
        <dbReference type="ARBA" id="ARBA00022722"/>
    </source>
</evidence>
<keyword evidence="6" id="KW-0695">RNA-directed DNA polymerase</keyword>
<dbReference type="Pfam" id="PF17917">
    <property type="entry name" value="RT_RNaseH"/>
    <property type="match status" value="1"/>
</dbReference>
<reference evidence="8 9" key="1">
    <citation type="submission" date="2020-12" db="EMBL/GenBank/DDBJ databases">
        <title>Concerted genomic and epigenomic changes stabilize Arabidopsis allopolyploids.</title>
        <authorList>
            <person name="Chen Z."/>
        </authorList>
    </citation>
    <scope>NUCLEOTIDE SEQUENCE [LARGE SCALE GENOMIC DNA]</scope>
    <source>
        <strain evidence="8">Allo738</strain>
        <tissue evidence="8">Leaf</tissue>
    </source>
</reference>
<keyword evidence="3" id="KW-0540">Nuclease</keyword>
<keyword evidence="4" id="KW-0255">Endonuclease</keyword>
<gene>
    <name evidence="8" type="ORF">ISN45_Aa03g020920</name>
</gene>
<evidence type="ECO:0000256" key="5">
    <source>
        <dbReference type="ARBA" id="ARBA00022801"/>
    </source>
</evidence>
<proteinExistence type="predicted"/>
<evidence type="ECO:0000256" key="4">
    <source>
        <dbReference type="ARBA" id="ARBA00022759"/>
    </source>
</evidence>
<organism evidence="8 9">
    <name type="scientific">Arabidopsis thaliana x Arabidopsis arenosa</name>
    <dbReference type="NCBI Taxonomy" id="1240361"/>
    <lineage>
        <taxon>Eukaryota</taxon>
        <taxon>Viridiplantae</taxon>
        <taxon>Streptophyta</taxon>
        <taxon>Embryophyta</taxon>
        <taxon>Tracheophyta</taxon>
        <taxon>Spermatophyta</taxon>
        <taxon>Magnoliopsida</taxon>
        <taxon>eudicotyledons</taxon>
        <taxon>Gunneridae</taxon>
        <taxon>Pentapetalae</taxon>
        <taxon>rosids</taxon>
        <taxon>malvids</taxon>
        <taxon>Brassicales</taxon>
        <taxon>Brassicaceae</taxon>
        <taxon>Camelineae</taxon>
        <taxon>Arabidopsis</taxon>
    </lineage>
</organism>
<keyword evidence="9" id="KW-1185">Reference proteome</keyword>
<evidence type="ECO:0000256" key="2">
    <source>
        <dbReference type="ARBA" id="ARBA00022695"/>
    </source>
</evidence>